<name>A0ABS5LF94_9BACI</name>
<dbReference type="PANTHER" id="PTHR34385:SF1">
    <property type="entry name" value="PEPTIDOGLYCAN L-ALANYL-D-GLUTAMATE ENDOPEPTIDASE CWLK"/>
    <property type="match status" value="1"/>
</dbReference>
<dbReference type="InterPro" id="IPR003709">
    <property type="entry name" value="VanY-like_core_dom"/>
</dbReference>
<feature type="chain" id="PRO_5046778666" evidence="1">
    <location>
        <begin position="25"/>
        <end position="260"/>
    </location>
</feature>
<protein>
    <submittedName>
        <fullName evidence="3">M15 family metallopeptidase</fullName>
    </submittedName>
</protein>
<evidence type="ECO:0000256" key="1">
    <source>
        <dbReference type="SAM" id="SignalP"/>
    </source>
</evidence>
<organism evidence="3 4">
    <name type="scientific">Metabacillus flavus</name>
    <dbReference type="NCBI Taxonomy" id="2823519"/>
    <lineage>
        <taxon>Bacteria</taxon>
        <taxon>Bacillati</taxon>
        <taxon>Bacillota</taxon>
        <taxon>Bacilli</taxon>
        <taxon>Bacillales</taxon>
        <taxon>Bacillaceae</taxon>
        <taxon>Metabacillus</taxon>
    </lineage>
</organism>
<dbReference type="EMBL" id="JAGVRK010000001">
    <property type="protein sequence ID" value="MBS2969269.1"/>
    <property type="molecule type" value="Genomic_DNA"/>
</dbReference>
<dbReference type="PANTHER" id="PTHR34385">
    <property type="entry name" value="D-ALANYL-D-ALANINE CARBOXYPEPTIDASE"/>
    <property type="match status" value="1"/>
</dbReference>
<reference evidence="3 4" key="1">
    <citation type="submission" date="2021-04" db="EMBL/GenBank/DDBJ databases">
        <title>Metabacillus sp. strain KIGAM252 whole genome sequence.</title>
        <authorList>
            <person name="Seo M.-J."/>
            <person name="Cho E.-S."/>
            <person name="Hwang C.Y."/>
            <person name="Yoon D.J."/>
        </authorList>
    </citation>
    <scope>NUCLEOTIDE SEQUENCE [LARGE SCALE GENOMIC DNA]</scope>
    <source>
        <strain evidence="3 4">KIGAM252</strain>
    </source>
</reference>
<sequence>MKKRLAYAIVPLVIFSGACTFPMADNKQAEKVEQPSSNTKSQTSDEMVLEGKYFNAIEAVNGKKVISNPDNLLVLVNKHNTLPGHYEPKDLTVPNVPFSFGDADIPQKYVREPAARALESLFKGAKDSNLELFAVSGYRSYERQENILNQEIAAKGEEKAEEAVAFPGQSEHQTGLAMDISSKSVNMELVKEFGDTPEGKWVKENAYKYGFVVRYLNDKVAVTEYKFEPWHLRYVGKKTAKTLHDKNLTLEEYFEQVKKI</sequence>
<keyword evidence="4" id="KW-1185">Reference proteome</keyword>
<dbReference type="Gene3D" id="3.30.1380.10">
    <property type="match status" value="1"/>
</dbReference>
<proteinExistence type="predicted"/>
<dbReference type="RefSeq" id="WP_211558505.1">
    <property type="nucleotide sequence ID" value="NZ_JAGVRK010000001.1"/>
</dbReference>
<dbReference type="InterPro" id="IPR058193">
    <property type="entry name" value="VanY/YodJ_core_dom"/>
</dbReference>
<dbReference type="CDD" id="cd14852">
    <property type="entry name" value="LD-carboxypeptidase"/>
    <property type="match status" value="1"/>
</dbReference>
<dbReference type="InterPro" id="IPR009045">
    <property type="entry name" value="Zn_M74/Hedgehog-like"/>
</dbReference>
<keyword evidence="1" id="KW-0732">Signal</keyword>
<dbReference type="Pfam" id="PF02557">
    <property type="entry name" value="VanY"/>
    <property type="match status" value="1"/>
</dbReference>
<evidence type="ECO:0000313" key="3">
    <source>
        <dbReference type="EMBL" id="MBS2969269.1"/>
    </source>
</evidence>
<gene>
    <name evidence="3" type="ORF">J9317_10885</name>
</gene>
<dbReference type="Proteomes" id="UP000682403">
    <property type="component" value="Unassembled WGS sequence"/>
</dbReference>
<dbReference type="InterPro" id="IPR052179">
    <property type="entry name" value="DD-CPase-like"/>
</dbReference>
<evidence type="ECO:0000313" key="4">
    <source>
        <dbReference type="Proteomes" id="UP000682403"/>
    </source>
</evidence>
<accession>A0ABS5LF94</accession>
<comment type="caution">
    <text evidence="3">The sequence shown here is derived from an EMBL/GenBank/DDBJ whole genome shotgun (WGS) entry which is preliminary data.</text>
</comment>
<evidence type="ECO:0000259" key="2">
    <source>
        <dbReference type="Pfam" id="PF02557"/>
    </source>
</evidence>
<dbReference type="PROSITE" id="PS51257">
    <property type="entry name" value="PROKAR_LIPOPROTEIN"/>
    <property type="match status" value="1"/>
</dbReference>
<feature type="signal peptide" evidence="1">
    <location>
        <begin position="1"/>
        <end position="24"/>
    </location>
</feature>
<feature type="domain" description="D-alanyl-D-alanine carboxypeptidase-like core" evidence="2">
    <location>
        <begin position="108"/>
        <end position="237"/>
    </location>
</feature>
<dbReference type="SUPFAM" id="SSF55166">
    <property type="entry name" value="Hedgehog/DD-peptidase"/>
    <property type="match status" value="1"/>
</dbReference>